<accession>A0A975IPD1</accession>
<dbReference type="KEGG" id="aarc:G127AT_04665"/>
<dbReference type="PANTHER" id="PTHR43317:SF1">
    <property type="entry name" value="THERMOSPERMINE SYNTHASE ACAULIS5"/>
    <property type="match status" value="1"/>
</dbReference>
<name>A0A975IPD1_9MICO</name>
<dbReference type="GO" id="GO:0006596">
    <property type="term" value="P:polyamine biosynthetic process"/>
    <property type="evidence" value="ECO:0007669"/>
    <property type="project" value="UniProtKB-KW"/>
</dbReference>
<dbReference type="PANTHER" id="PTHR43317">
    <property type="entry name" value="THERMOSPERMINE SYNTHASE ACAULIS5"/>
    <property type="match status" value="1"/>
</dbReference>
<dbReference type="Gene3D" id="3.40.50.150">
    <property type="entry name" value="Vaccinia Virus protein VP39"/>
    <property type="match status" value="1"/>
</dbReference>
<evidence type="ECO:0000313" key="2">
    <source>
        <dbReference type="EMBL" id="QTX05513.1"/>
    </source>
</evidence>
<evidence type="ECO:0000313" key="3">
    <source>
        <dbReference type="Proteomes" id="UP000671914"/>
    </source>
</evidence>
<reference evidence="2" key="1">
    <citation type="submission" date="2021-03" db="EMBL/GenBank/DDBJ databases">
        <title>Agromyces archimandritus sp. nov., isolated from the cockroach Archimandrita tessellata.</title>
        <authorList>
            <person name="Guzman J."/>
            <person name="Ortuzar M."/>
            <person name="Poehlein A."/>
            <person name="Daniel R."/>
            <person name="Trujillo M."/>
            <person name="Vilcinskas A."/>
        </authorList>
    </citation>
    <scope>NUCLEOTIDE SEQUENCE</scope>
    <source>
        <strain evidence="2">G127AT</strain>
    </source>
</reference>
<protein>
    <submittedName>
        <fullName evidence="2">Fused MFS/spermidine synthase</fullName>
    </submittedName>
</protein>
<proteinExistence type="predicted"/>
<dbReference type="EMBL" id="CP071696">
    <property type="protein sequence ID" value="QTX05513.1"/>
    <property type="molecule type" value="Genomic_DNA"/>
</dbReference>
<organism evidence="2 3">
    <name type="scientific">Agromyces archimandritae</name>
    <dbReference type="NCBI Taxonomy" id="2781962"/>
    <lineage>
        <taxon>Bacteria</taxon>
        <taxon>Bacillati</taxon>
        <taxon>Actinomycetota</taxon>
        <taxon>Actinomycetes</taxon>
        <taxon>Micrococcales</taxon>
        <taxon>Microbacteriaceae</taxon>
        <taxon>Agromyces</taxon>
    </lineage>
</organism>
<keyword evidence="3" id="KW-1185">Reference proteome</keyword>
<dbReference type="NCBIfam" id="NF037959">
    <property type="entry name" value="MFS_SpdSyn"/>
    <property type="match status" value="1"/>
</dbReference>
<dbReference type="Proteomes" id="UP000671914">
    <property type="component" value="Chromosome"/>
</dbReference>
<dbReference type="SUPFAM" id="SSF53335">
    <property type="entry name" value="S-adenosyl-L-methionine-dependent methyltransferases"/>
    <property type="match status" value="1"/>
</dbReference>
<dbReference type="AlphaFoldDB" id="A0A975IPD1"/>
<keyword evidence="1" id="KW-0620">Polyamine biosynthesis</keyword>
<gene>
    <name evidence="2" type="ORF">G127AT_04665</name>
</gene>
<sequence length="259" mass="26593">MAGRHTRPGGPGDVTVTADPIDEGALELVIDGAVQSHVVPGRPERLFFEYTRRLGHVVDLMGPPGAPLNVLHLGGGGMSLPRYTAWARPGSTQTVVEAERRVVDAVAERMPLSPAEAAAIRIVVDDALGSLDGLGGELAGSVDLVIVDAYRGLEPAASVLDGTLFARLVPLLAGDGVVAVNVADEPGGHALQAEAAALRRLFPAVLAAAAPGFLDGRVEGNAVLVAGGSARLAGWATEFARRGPHPVEVREGAELGRDA</sequence>
<evidence type="ECO:0000256" key="1">
    <source>
        <dbReference type="ARBA" id="ARBA00023115"/>
    </source>
</evidence>
<dbReference type="InterPro" id="IPR029063">
    <property type="entry name" value="SAM-dependent_MTases_sf"/>
</dbReference>
<dbReference type="RefSeq" id="WP_210900496.1">
    <property type="nucleotide sequence ID" value="NZ_CP071696.1"/>
</dbReference>